<organism evidence="1 2">
    <name type="scientific">Cadophora malorum</name>
    <dbReference type="NCBI Taxonomy" id="108018"/>
    <lineage>
        <taxon>Eukaryota</taxon>
        <taxon>Fungi</taxon>
        <taxon>Dikarya</taxon>
        <taxon>Ascomycota</taxon>
        <taxon>Pezizomycotina</taxon>
        <taxon>Leotiomycetes</taxon>
        <taxon>Helotiales</taxon>
        <taxon>Ploettnerulaceae</taxon>
        <taxon>Cadophora</taxon>
    </lineage>
</organism>
<evidence type="ECO:0000313" key="2">
    <source>
        <dbReference type="Proteomes" id="UP000664132"/>
    </source>
</evidence>
<evidence type="ECO:0000313" key="1">
    <source>
        <dbReference type="EMBL" id="KAG4421397.1"/>
    </source>
</evidence>
<dbReference type="AlphaFoldDB" id="A0A8H7TLF4"/>
<sequence>MDLQSPEFGFFQPLEVRLMIWAYAMSNRTLKFAFNFSRDTFSIEDPQKLAMFRQSTQYLLNGAGVQLAKSIRHLKIERCAPVTSLFGINPLVVDEGITIDMMKCLGLFEKLESLTISEIVSPYKSQAKSTREMEWRKLPWAAMPKKGIKKVVETTQALLDGKRAKNPNFDPPKIQFLHFQ</sequence>
<accession>A0A8H7TLF4</accession>
<comment type="caution">
    <text evidence="1">The sequence shown here is derived from an EMBL/GenBank/DDBJ whole genome shotgun (WGS) entry which is preliminary data.</text>
</comment>
<keyword evidence="2" id="KW-1185">Reference proteome</keyword>
<reference evidence="1" key="1">
    <citation type="submission" date="2021-02" db="EMBL/GenBank/DDBJ databases">
        <title>Genome sequence Cadophora malorum strain M34.</title>
        <authorList>
            <person name="Stefanovic E."/>
            <person name="Vu D."/>
            <person name="Scully C."/>
            <person name="Dijksterhuis J."/>
            <person name="Roader J."/>
            <person name="Houbraken J."/>
        </authorList>
    </citation>
    <scope>NUCLEOTIDE SEQUENCE</scope>
    <source>
        <strain evidence="1">M34</strain>
    </source>
</reference>
<dbReference type="EMBL" id="JAFJYH010000066">
    <property type="protein sequence ID" value="KAG4421397.1"/>
    <property type="molecule type" value="Genomic_DNA"/>
</dbReference>
<name>A0A8H7TLF4_9HELO</name>
<dbReference type="Proteomes" id="UP000664132">
    <property type="component" value="Unassembled WGS sequence"/>
</dbReference>
<gene>
    <name evidence="1" type="ORF">IFR04_005456</name>
</gene>
<protein>
    <submittedName>
        <fullName evidence="1">Uncharacterized protein</fullName>
    </submittedName>
</protein>
<proteinExistence type="predicted"/>